<dbReference type="GO" id="GO:0006633">
    <property type="term" value="P:fatty acid biosynthetic process"/>
    <property type="evidence" value="ECO:0007669"/>
    <property type="project" value="InterPro"/>
</dbReference>
<dbReference type="PANTHER" id="PTHR30272:SF1">
    <property type="entry name" value="3-HYDROXYACYL-[ACYL-CARRIER-PROTEIN] DEHYDRATASE"/>
    <property type="match status" value="1"/>
</dbReference>
<dbReference type="InterPro" id="IPR010084">
    <property type="entry name" value="FabZ"/>
</dbReference>
<name>A0AAW1RP83_9CHLO</name>
<comment type="function">
    <text evidence="8">Involved in unsaturated fatty acids biosynthesis. Catalyzes the dehydration of short chain beta-hydroxyacyl-ACPs and long chain saturated and unsaturated beta-hydroxyacyl-ACPs.</text>
</comment>
<keyword evidence="5" id="KW-0441">Lipid A biosynthesis</keyword>
<reference evidence="9 10" key="1">
    <citation type="journal article" date="2024" name="Nat. Commun.">
        <title>Phylogenomics reveals the evolutionary origins of lichenization in chlorophyte algae.</title>
        <authorList>
            <person name="Puginier C."/>
            <person name="Libourel C."/>
            <person name="Otte J."/>
            <person name="Skaloud P."/>
            <person name="Haon M."/>
            <person name="Grisel S."/>
            <person name="Petersen M."/>
            <person name="Berrin J.G."/>
            <person name="Delaux P.M."/>
            <person name="Dal Grande F."/>
            <person name="Keller J."/>
        </authorList>
    </citation>
    <scope>NUCLEOTIDE SEQUENCE [LARGE SCALE GENOMIC DNA]</scope>
    <source>
        <strain evidence="9 10">SAG 245.80</strain>
    </source>
</reference>
<keyword evidence="10" id="KW-1185">Reference proteome</keyword>
<evidence type="ECO:0000256" key="4">
    <source>
        <dbReference type="ARBA" id="ARBA00022516"/>
    </source>
</evidence>
<dbReference type="AlphaFoldDB" id="A0AAW1RP83"/>
<dbReference type="FunFam" id="3.10.129.10:FF:000001">
    <property type="entry name" value="3-hydroxyacyl-[acyl-carrier-protein] dehydratase FabZ"/>
    <property type="match status" value="1"/>
</dbReference>
<dbReference type="SUPFAM" id="SSF54637">
    <property type="entry name" value="Thioesterase/thiol ester dehydrase-isomerase"/>
    <property type="match status" value="1"/>
</dbReference>
<organism evidence="9 10">
    <name type="scientific">Elliptochloris bilobata</name>
    <dbReference type="NCBI Taxonomy" id="381761"/>
    <lineage>
        <taxon>Eukaryota</taxon>
        <taxon>Viridiplantae</taxon>
        <taxon>Chlorophyta</taxon>
        <taxon>core chlorophytes</taxon>
        <taxon>Trebouxiophyceae</taxon>
        <taxon>Trebouxiophyceae incertae sedis</taxon>
        <taxon>Elliptochloris clade</taxon>
        <taxon>Elliptochloris</taxon>
    </lineage>
</organism>
<evidence type="ECO:0000313" key="9">
    <source>
        <dbReference type="EMBL" id="KAK9835360.1"/>
    </source>
</evidence>
<dbReference type="GO" id="GO:0016020">
    <property type="term" value="C:membrane"/>
    <property type="evidence" value="ECO:0007669"/>
    <property type="project" value="GOC"/>
</dbReference>
<evidence type="ECO:0000256" key="3">
    <source>
        <dbReference type="ARBA" id="ARBA00022490"/>
    </source>
</evidence>
<keyword evidence="4" id="KW-0444">Lipid biosynthesis</keyword>
<keyword evidence="6" id="KW-0443">Lipid metabolism</keyword>
<evidence type="ECO:0000256" key="6">
    <source>
        <dbReference type="ARBA" id="ARBA00023098"/>
    </source>
</evidence>
<dbReference type="EC" id="4.2.1.59" evidence="2"/>
<gene>
    <name evidence="9" type="ORF">WJX81_004643</name>
</gene>
<dbReference type="HAMAP" id="MF_00406">
    <property type="entry name" value="FabZ"/>
    <property type="match status" value="1"/>
</dbReference>
<dbReference type="GO" id="GO:0019171">
    <property type="term" value="F:(3R)-hydroxyacyl-[acyl-carrier-protein] dehydratase activity"/>
    <property type="evidence" value="ECO:0007669"/>
    <property type="project" value="UniProtKB-EC"/>
</dbReference>
<sequence length="155" mass="17126">MIEKTGPAFAALKDIEGIQEVLPHRYPFLLVDRVVELEPQKYAVGYKCVSANDNFFTGHFPERKIMPGVLQVEAMAQLGGIVMMDPDNKAAQTNFFFGGIEGCKFRKPVVPGDILMMKVTLTKFNKRFGVAKMDAKAYVGASLCCEAELTLVMGK</sequence>
<evidence type="ECO:0000313" key="10">
    <source>
        <dbReference type="Proteomes" id="UP001445335"/>
    </source>
</evidence>
<evidence type="ECO:0000256" key="8">
    <source>
        <dbReference type="ARBA" id="ARBA00025049"/>
    </source>
</evidence>
<dbReference type="Pfam" id="PF07977">
    <property type="entry name" value="FabA"/>
    <property type="match status" value="1"/>
</dbReference>
<comment type="caution">
    <text evidence="9">The sequence shown here is derived from an EMBL/GenBank/DDBJ whole genome shotgun (WGS) entry which is preliminary data.</text>
</comment>
<keyword evidence="7" id="KW-0456">Lyase</keyword>
<dbReference type="Gene3D" id="3.10.129.10">
    <property type="entry name" value="Hotdog Thioesterase"/>
    <property type="match status" value="1"/>
</dbReference>
<evidence type="ECO:0000256" key="5">
    <source>
        <dbReference type="ARBA" id="ARBA00022556"/>
    </source>
</evidence>
<dbReference type="Proteomes" id="UP001445335">
    <property type="component" value="Unassembled WGS sequence"/>
</dbReference>
<keyword evidence="3" id="KW-0963">Cytoplasm</keyword>
<evidence type="ECO:0000256" key="7">
    <source>
        <dbReference type="ARBA" id="ARBA00023239"/>
    </source>
</evidence>
<dbReference type="InterPro" id="IPR013114">
    <property type="entry name" value="FabA_FabZ"/>
</dbReference>
<comment type="subcellular location">
    <subcellularLocation>
        <location evidence="1">Cytoplasm</location>
    </subcellularLocation>
</comment>
<dbReference type="InterPro" id="IPR029069">
    <property type="entry name" value="HotDog_dom_sf"/>
</dbReference>
<dbReference type="NCBIfam" id="TIGR01750">
    <property type="entry name" value="fabZ"/>
    <property type="match status" value="1"/>
</dbReference>
<dbReference type="EMBL" id="JALJOU010000028">
    <property type="protein sequence ID" value="KAK9835360.1"/>
    <property type="molecule type" value="Genomic_DNA"/>
</dbReference>
<dbReference type="GO" id="GO:0005737">
    <property type="term" value="C:cytoplasm"/>
    <property type="evidence" value="ECO:0007669"/>
    <property type="project" value="UniProtKB-SubCell"/>
</dbReference>
<dbReference type="GO" id="GO:0009245">
    <property type="term" value="P:lipid A biosynthetic process"/>
    <property type="evidence" value="ECO:0007669"/>
    <property type="project" value="UniProtKB-KW"/>
</dbReference>
<evidence type="ECO:0000256" key="1">
    <source>
        <dbReference type="ARBA" id="ARBA00004496"/>
    </source>
</evidence>
<dbReference type="PANTHER" id="PTHR30272">
    <property type="entry name" value="3-HYDROXYACYL-[ACYL-CARRIER-PROTEIN] DEHYDRATASE"/>
    <property type="match status" value="1"/>
</dbReference>
<dbReference type="CDD" id="cd01288">
    <property type="entry name" value="FabZ"/>
    <property type="match status" value="1"/>
</dbReference>
<evidence type="ECO:0000256" key="2">
    <source>
        <dbReference type="ARBA" id="ARBA00013167"/>
    </source>
</evidence>
<accession>A0AAW1RP83</accession>
<proteinExistence type="inferred from homology"/>
<protein>
    <recommendedName>
        <fullName evidence="2">3-hydroxyacyl-[acyl-carrier-protein] dehydratase</fullName>
        <ecNumber evidence="2">4.2.1.59</ecNumber>
    </recommendedName>
</protein>
<dbReference type="NCBIfam" id="NF000582">
    <property type="entry name" value="PRK00006.1"/>
    <property type="match status" value="1"/>
</dbReference>